<dbReference type="InterPro" id="IPR011604">
    <property type="entry name" value="PDDEXK-like_dom_sf"/>
</dbReference>
<dbReference type="SUPFAM" id="SSF52980">
    <property type="entry name" value="Restriction endonuclease-like"/>
    <property type="match status" value="1"/>
</dbReference>
<sequence>MRDSRYDNNFLYFEEGPHKYTDTNGNEYKSVTTLIHDNYVPHFDKKFWLHKKAKELGISEKQLEKQWQAITDEACARGTATHNGIEDAIKDVSMFKDAIKYLNQVENGRVVTVADIPNFSAKPLDVDAFKEATNNKYPEIYRVFQFYTERGYTIYSEIGAYLIDYLISGTIDILCYRSTDFVILDWKTNRNGLQFESGYFKKDKTTKPHQLTNEYISKREYMLPPLNYLPNCNGSHYTMQLSMYAKMVELILDIPCVGLGLCHIGSPFVKNKYGMPYRDINNQYPIDPEGEETVKWFRIAYRRREAEAVLNDRMVYLKSQRKESNQQLSLF</sequence>
<keyword evidence="1" id="KW-0547">Nucleotide-binding</keyword>
<evidence type="ECO:0000313" key="1">
    <source>
        <dbReference type="EMBL" id="QOR59830.1"/>
    </source>
</evidence>
<dbReference type="KEGG" id="vg:65130446"/>
<dbReference type="Proteomes" id="UP000593898">
    <property type="component" value="Segment"/>
</dbReference>
<protein>
    <submittedName>
        <fullName evidence="1">DNA replication, ATP-dependent helicase</fullName>
    </submittedName>
</protein>
<dbReference type="EMBL" id="MT774394">
    <property type="protein sequence ID" value="QOR59830.1"/>
    <property type="molecule type" value="Genomic_DNA"/>
</dbReference>
<proteinExistence type="predicted"/>
<reference evidence="1 2" key="1">
    <citation type="submission" date="2020-07" db="EMBL/GenBank/DDBJ databases">
        <title>Taxonomic proposal: Crassvirales, a new order of highly abundant and diverse bacterial viruses.</title>
        <authorList>
            <person name="Shkoporov A.N."/>
            <person name="Stockdale S.R."/>
            <person name="Guerin E."/>
            <person name="Ross R.P."/>
            <person name="Hill C."/>
        </authorList>
    </citation>
    <scope>NUCLEOTIDE SEQUENCE [LARGE SCALE GENOMIC DNA]</scope>
</reference>
<evidence type="ECO:0000313" key="2">
    <source>
        <dbReference type="Proteomes" id="UP000593898"/>
    </source>
</evidence>
<dbReference type="Gene3D" id="3.90.320.10">
    <property type="match status" value="1"/>
</dbReference>
<dbReference type="GO" id="GO:0004386">
    <property type="term" value="F:helicase activity"/>
    <property type="evidence" value="ECO:0007669"/>
    <property type="project" value="UniProtKB-KW"/>
</dbReference>
<accession>A0A7M1S303</accession>
<organism evidence="1 2">
    <name type="scientific">uncultured phage cr271_1</name>
    <dbReference type="NCBI Taxonomy" id="2772078"/>
    <lineage>
        <taxon>Viruses</taxon>
        <taxon>Duplodnaviria</taxon>
        <taxon>Heunggongvirae</taxon>
        <taxon>Uroviricota</taxon>
        <taxon>Caudoviricetes</taxon>
        <taxon>Crassvirales</taxon>
        <taxon>Intestiviridae</taxon>
        <taxon>Obtuvirinae</taxon>
        <taxon>Hacihdavirus</taxon>
        <taxon>Hacihdavirus animalis</taxon>
    </lineage>
</organism>
<dbReference type="InterPro" id="IPR011335">
    <property type="entry name" value="Restrct_endonuc-II-like"/>
</dbReference>
<keyword evidence="2" id="KW-1185">Reference proteome</keyword>
<keyword evidence="1" id="KW-0067">ATP-binding</keyword>
<dbReference type="RefSeq" id="YP_010111988.1">
    <property type="nucleotide sequence ID" value="NC_055887.1"/>
</dbReference>
<name>A0A7M1S303_9CAUD</name>
<keyword evidence="1" id="KW-0347">Helicase</keyword>
<keyword evidence="1" id="KW-0378">Hydrolase</keyword>
<dbReference type="GeneID" id="65130446"/>